<keyword evidence="5 7" id="KW-0472">Membrane</keyword>
<evidence type="ECO:0000313" key="10">
    <source>
        <dbReference type="Proteomes" id="UP001301769"/>
    </source>
</evidence>
<comment type="subcellular location">
    <subcellularLocation>
        <location evidence="1">Membrane</location>
        <topology evidence="1">Multi-pass membrane protein</topology>
    </subcellularLocation>
</comment>
<feature type="transmembrane region" description="Helical" evidence="7">
    <location>
        <begin position="66"/>
        <end position="83"/>
    </location>
</feature>
<feature type="transmembrane region" description="Helical" evidence="7">
    <location>
        <begin position="325"/>
        <end position="344"/>
    </location>
</feature>
<feature type="transmembrane region" description="Helical" evidence="7">
    <location>
        <begin position="157"/>
        <end position="179"/>
    </location>
</feature>
<evidence type="ECO:0000256" key="2">
    <source>
        <dbReference type="ARBA" id="ARBA00022448"/>
    </source>
</evidence>
<evidence type="ECO:0000259" key="8">
    <source>
        <dbReference type="PROSITE" id="PS50850"/>
    </source>
</evidence>
<gene>
    <name evidence="9" type="ORF">QBC37DRAFT_444094</name>
</gene>
<organism evidence="9 10">
    <name type="scientific">Rhypophila decipiens</name>
    <dbReference type="NCBI Taxonomy" id="261697"/>
    <lineage>
        <taxon>Eukaryota</taxon>
        <taxon>Fungi</taxon>
        <taxon>Dikarya</taxon>
        <taxon>Ascomycota</taxon>
        <taxon>Pezizomycotina</taxon>
        <taxon>Sordariomycetes</taxon>
        <taxon>Sordariomycetidae</taxon>
        <taxon>Sordariales</taxon>
        <taxon>Naviculisporaceae</taxon>
        <taxon>Rhypophila</taxon>
    </lineage>
</organism>
<dbReference type="InterPro" id="IPR036259">
    <property type="entry name" value="MFS_trans_sf"/>
</dbReference>
<evidence type="ECO:0000256" key="1">
    <source>
        <dbReference type="ARBA" id="ARBA00004141"/>
    </source>
</evidence>
<evidence type="ECO:0000256" key="6">
    <source>
        <dbReference type="SAM" id="MobiDB-lite"/>
    </source>
</evidence>
<feature type="region of interest" description="Disordered" evidence="6">
    <location>
        <begin position="187"/>
        <end position="208"/>
    </location>
</feature>
<feature type="transmembrane region" description="Helical" evidence="7">
    <location>
        <begin position="387"/>
        <end position="409"/>
    </location>
</feature>
<evidence type="ECO:0000256" key="5">
    <source>
        <dbReference type="ARBA" id="ARBA00023136"/>
    </source>
</evidence>
<comment type="caution">
    <text evidence="9">The sequence shown here is derived from an EMBL/GenBank/DDBJ whole genome shotgun (WGS) entry which is preliminary data.</text>
</comment>
<evidence type="ECO:0000256" key="7">
    <source>
        <dbReference type="SAM" id="Phobius"/>
    </source>
</evidence>
<dbReference type="AlphaFoldDB" id="A0AAN6XWA8"/>
<reference evidence="9" key="1">
    <citation type="journal article" date="2023" name="Mol. Phylogenet. Evol.">
        <title>Genome-scale phylogeny and comparative genomics of the fungal order Sordariales.</title>
        <authorList>
            <person name="Hensen N."/>
            <person name="Bonometti L."/>
            <person name="Westerberg I."/>
            <person name="Brannstrom I.O."/>
            <person name="Guillou S."/>
            <person name="Cros-Aarteil S."/>
            <person name="Calhoun S."/>
            <person name="Haridas S."/>
            <person name="Kuo A."/>
            <person name="Mondo S."/>
            <person name="Pangilinan J."/>
            <person name="Riley R."/>
            <person name="LaButti K."/>
            <person name="Andreopoulos B."/>
            <person name="Lipzen A."/>
            <person name="Chen C."/>
            <person name="Yan M."/>
            <person name="Daum C."/>
            <person name="Ng V."/>
            <person name="Clum A."/>
            <person name="Steindorff A."/>
            <person name="Ohm R.A."/>
            <person name="Martin F."/>
            <person name="Silar P."/>
            <person name="Natvig D.O."/>
            <person name="Lalanne C."/>
            <person name="Gautier V."/>
            <person name="Ament-Velasquez S.L."/>
            <person name="Kruys A."/>
            <person name="Hutchinson M.I."/>
            <person name="Powell A.J."/>
            <person name="Barry K."/>
            <person name="Miller A.N."/>
            <person name="Grigoriev I.V."/>
            <person name="Debuchy R."/>
            <person name="Gladieux P."/>
            <person name="Hiltunen Thoren M."/>
            <person name="Johannesson H."/>
        </authorList>
    </citation>
    <scope>NUCLEOTIDE SEQUENCE</scope>
    <source>
        <strain evidence="9">PSN293</strain>
    </source>
</reference>
<accession>A0AAN6XWA8</accession>
<evidence type="ECO:0000256" key="3">
    <source>
        <dbReference type="ARBA" id="ARBA00022692"/>
    </source>
</evidence>
<dbReference type="Gene3D" id="1.20.1250.20">
    <property type="entry name" value="MFS general substrate transporter like domains"/>
    <property type="match status" value="1"/>
</dbReference>
<dbReference type="GO" id="GO:0022857">
    <property type="term" value="F:transmembrane transporter activity"/>
    <property type="evidence" value="ECO:0007669"/>
    <property type="project" value="InterPro"/>
</dbReference>
<keyword evidence="2" id="KW-0813">Transport</keyword>
<protein>
    <submittedName>
        <fullName evidence="9">Protein zinc induced facilitator-LIKE 1</fullName>
    </submittedName>
</protein>
<dbReference type="Proteomes" id="UP001301769">
    <property type="component" value="Unassembled WGS sequence"/>
</dbReference>
<dbReference type="PROSITE" id="PS50850">
    <property type="entry name" value="MFS"/>
    <property type="match status" value="1"/>
</dbReference>
<feature type="transmembrane region" description="Helical" evidence="7">
    <location>
        <begin position="291"/>
        <end position="313"/>
    </location>
</feature>
<keyword evidence="10" id="KW-1185">Reference proteome</keyword>
<keyword evidence="3 7" id="KW-0812">Transmembrane</keyword>
<dbReference type="SUPFAM" id="SSF103473">
    <property type="entry name" value="MFS general substrate transporter"/>
    <property type="match status" value="1"/>
</dbReference>
<feature type="transmembrane region" description="Helical" evidence="7">
    <location>
        <begin position="32"/>
        <end position="54"/>
    </location>
</feature>
<name>A0AAN6XWA8_9PEZI</name>
<dbReference type="PANTHER" id="PTHR23504">
    <property type="entry name" value="MAJOR FACILITATOR SUPERFAMILY DOMAIN-CONTAINING PROTEIN 10"/>
    <property type="match status" value="1"/>
</dbReference>
<keyword evidence="4 7" id="KW-1133">Transmembrane helix</keyword>
<feature type="transmembrane region" description="Helical" evidence="7">
    <location>
        <begin position="356"/>
        <end position="375"/>
    </location>
</feature>
<feature type="domain" description="Major facilitator superfamily (MFS) profile" evidence="8">
    <location>
        <begin position="1"/>
        <end position="414"/>
    </location>
</feature>
<dbReference type="PANTHER" id="PTHR23504:SF15">
    <property type="entry name" value="MAJOR FACILITATOR SUPERFAMILY (MFS) PROFILE DOMAIN-CONTAINING PROTEIN"/>
    <property type="match status" value="1"/>
</dbReference>
<reference evidence="9" key="2">
    <citation type="submission" date="2023-05" db="EMBL/GenBank/DDBJ databases">
        <authorList>
            <consortium name="Lawrence Berkeley National Laboratory"/>
            <person name="Steindorff A."/>
            <person name="Hensen N."/>
            <person name="Bonometti L."/>
            <person name="Westerberg I."/>
            <person name="Brannstrom I.O."/>
            <person name="Guillou S."/>
            <person name="Cros-Aarteil S."/>
            <person name="Calhoun S."/>
            <person name="Haridas S."/>
            <person name="Kuo A."/>
            <person name="Mondo S."/>
            <person name="Pangilinan J."/>
            <person name="Riley R."/>
            <person name="Labutti K."/>
            <person name="Andreopoulos B."/>
            <person name="Lipzen A."/>
            <person name="Chen C."/>
            <person name="Yanf M."/>
            <person name="Daum C."/>
            <person name="Ng V."/>
            <person name="Clum A."/>
            <person name="Ohm R."/>
            <person name="Martin F."/>
            <person name="Silar P."/>
            <person name="Natvig D."/>
            <person name="Lalanne C."/>
            <person name="Gautier V."/>
            <person name="Ament-Velasquez S.L."/>
            <person name="Kruys A."/>
            <person name="Hutchinson M.I."/>
            <person name="Powell A.J."/>
            <person name="Barry K."/>
            <person name="Miller A.N."/>
            <person name="Grigoriev I.V."/>
            <person name="Debuchy R."/>
            <person name="Gladieux P."/>
            <person name="Thoren M.H."/>
            <person name="Johannesson H."/>
        </authorList>
    </citation>
    <scope>NUCLEOTIDE SEQUENCE</scope>
    <source>
        <strain evidence="9">PSN293</strain>
    </source>
</reference>
<sequence length="414" mass="45281">MLRATEAIAWTSIFPYVYFMIRSFNEVPTSRITFYAGLLIAVFTFAEFLSNMVWSRVSDRIGRKKTLLIGSVGGIITALWFGFSRSITSAVLSRAFGGLSNPNVGLVQTCAVELTTRDEQRDHSYLVGPVLGGLLADPATNYPSIFPSNYILLLYPYLLPNLVVAFSQISSFILAFFPVQRDVSGEGLKDNDSTTSTDELNEREGMMSDSSINATSKAFTPQIMLQILSLSLLAYRKTMSLSVRSILQTPNGFGYSNQTIGFILLSQAIVAALVQIRLVPYFIDRMGPLRAYRIVLTIYPILYLATPFLPALPSQLPLTLVVLELWSKVILASIGYICSTMLITKTTSEKSYLARVNGAAASLSCLGRAMGPIITGKLFEVGEHVGYVGIAFWALGVVAVTGAAESLLLRDHVQ</sequence>
<evidence type="ECO:0000313" key="9">
    <source>
        <dbReference type="EMBL" id="KAK4208113.1"/>
    </source>
</evidence>
<dbReference type="InterPro" id="IPR011701">
    <property type="entry name" value="MFS"/>
</dbReference>
<dbReference type="GO" id="GO:0016020">
    <property type="term" value="C:membrane"/>
    <property type="evidence" value="ECO:0007669"/>
    <property type="project" value="UniProtKB-SubCell"/>
</dbReference>
<dbReference type="EMBL" id="MU858257">
    <property type="protein sequence ID" value="KAK4208113.1"/>
    <property type="molecule type" value="Genomic_DNA"/>
</dbReference>
<evidence type="ECO:0000256" key="4">
    <source>
        <dbReference type="ARBA" id="ARBA00022989"/>
    </source>
</evidence>
<dbReference type="Pfam" id="PF07690">
    <property type="entry name" value="MFS_1"/>
    <property type="match status" value="1"/>
</dbReference>
<dbReference type="InterPro" id="IPR020846">
    <property type="entry name" value="MFS_dom"/>
</dbReference>
<proteinExistence type="predicted"/>